<feature type="transmembrane region" description="Helical" evidence="1">
    <location>
        <begin position="6"/>
        <end position="25"/>
    </location>
</feature>
<evidence type="ECO:0000313" key="2">
    <source>
        <dbReference type="EMBL" id="SBS93694.1"/>
    </source>
</evidence>
<feature type="non-terminal residue" evidence="2">
    <location>
        <position position="332"/>
    </location>
</feature>
<protein>
    <submittedName>
        <fullName evidence="2">Uncharacterized protein</fullName>
    </submittedName>
</protein>
<name>A0A1A8WL93_PLAOA</name>
<dbReference type="EMBL" id="FLQU01001597">
    <property type="protein sequence ID" value="SBS93694.1"/>
    <property type="molecule type" value="Genomic_DNA"/>
</dbReference>
<dbReference type="Proteomes" id="UP000078560">
    <property type="component" value="Unassembled WGS sequence"/>
</dbReference>
<keyword evidence="1" id="KW-0812">Transmembrane</keyword>
<sequence>MHDDFSTNIYLISYIEYICILLLIIRGNRKVEKDRAICCIIRYLGFICKNMNFFLFNSINLVSSSFLNKYFVYLNNLIEKNNFFDIQEEISQIEGKKKKKINKNVEKNNREISIPENIHNEKLDSQSFKNCMKKCIDTQKEFNHEEKNEDNKKIAHNRDESNNQYTEKIGNMDKKEPVRNSKDKLYHLFLNIYVKYEYDFDPWFISSNANVKKESTIEINSKKDDYIKNSNYLLNNNEQSQQNSESKTRNIEDITIIDPQLDIPSKEWAECYSYKQIKNIAPNSIIIEIKDVFNSNINKHGILNNPNNIDSKIILYLLSVVKDHIKNKITWN</sequence>
<gene>
    <name evidence="2" type="ORF">POVCU2_0083010</name>
</gene>
<evidence type="ECO:0000313" key="3">
    <source>
        <dbReference type="Proteomes" id="UP000078560"/>
    </source>
</evidence>
<dbReference type="AlphaFoldDB" id="A0A1A8WL93"/>
<organism evidence="2 3">
    <name type="scientific">Plasmodium ovale curtisi</name>
    <dbReference type="NCBI Taxonomy" id="864141"/>
    <lineage>
        <taxon>Eukaryota</taxon>
        <taxon>Sar</taxon>
        <taxon>Alveolata</taxon>
        <taxon>Apicomplexa</taxon>
        <taxon>Aconoidasida</taxon>
        <taxon>Haemosporida</taxon>
        <taxon>Plasmodiidae</taxon>
        <taxon>Plasmodium</taxon>
        <taxon>Plasmodium (Plasmodium)</taxon>
    </lineage>
</organism>
<keyword evidence="1" id="KW-0472">Membrane</keyword>
<accession>A0A1A8WL93</accession>
<reference evidence="3" key="1">
    <citation type="submission" date="2016-05" db="EMBL/GenBank/DDBJ databases">
        <authorList>
            <person name="Naeem Raeece"/>
        </authorList>
    </citation>
    <scope>NUCLEOTIDE SEQUENCE [LARGE SCALE GENOMIC DNA]</scope>
</reference>
<proteinExistence type="predicted"/>
<keyword evidence="1" id="KW-1133">Transmembrane helix</keyword>
<evidence type="ECO:0000256" key="1">
    <source>
        <dbReference type="SAM" id="Phobius"/>
    </source>
</evidence>